<feature type="transmembrane region" description="Helical" evidence="5">
    <location>
        <begin position="244"/>
        <end position="266"/>
    </location>
</feature>
<dbReference type="EMBL" id="AM406671">
    <property type="protein sequence ID" value="CAL97025.1"/>
    <property type="molecule type" value="Genomic_DNA"/>
</dbReference>
<evidence type="ECO:0000256" key="5">
    <source>
        <dbReference type="RuleBase" id="RU361157"/>
    </source>
</evidence>
<dbReference type="PROSITE" id="PS51012">
    <property type="entry name" value="ABC_TM2"/>
    <property type="match status" value="1"/>
</dbReference>
<organism evidence="7 8">
    <name type="scientific">Lactococcus lactis subsp. cremoris (strain MG1363)</name>
    <dbReference type="NCBI Taxonomy" id="416870"/>
    <lineage>
        <taxon>Bacteria</taxon>
        <taxon>Bacillati</taxon>
        <taxon>Bacillota</taxon>
        <taxon>Bacilli</taxon>
        <taxon>Lactobacillales</taxon>
        <taxon>Streptococcaceae</taxon>
        <taxon>Lactococcus</taxon>
        <taxon>Lactococcus cremoris subsp. cremoris</taxon>
    </lineage>
</organism>
<keyword evidence="2 5" id="KW-0812">Transmembrane</keyword>
<dbReference type="Pfam" id="PF01061">
    <property type="entry name" value="ABC2_membrane"/>
    <property type="match status" value="1"/>
</dbReference>
<protein>
    <recommendedName>
        <fullName evidence="5">Transport permease protein</fullName>
    </recommendedName>
</protein>
<dbReference type="GO" id="GO:0043190">
    <property type="term" value="C:ATP-binding cassette (ABC) transporter complex"/>
    <property type="evidence" value="ECO:0007669"/>
    <property type="project" value="InterPro"/>
</dbReference>
<dbReference type="GO" id="GO:0140359">
    <property type="term" value="F:ABC-type transporter activity"/>
    <property type="evidence" value="ECO:0007669"/>
    <property type="project" value="InterPro"/>
</dbReference>
<dbReference type="HOGENOM" id="CLU_039483_2_0_9"/>
<dbReference type="InterPro" id="IPR047817">
    <property type="entry name" value="ABC2_TM_bact-type"/>
</dbReference>
<dbReference type="InterPro" id="IPR000412">
    <property type="entry name" value="ABC_2_transport"/>
</dbReference>
<dbReference type="RefSeq" id="WP_011834468.1">
    <property type="nucleotide sequence ID" value="NC_009004.1"/>
</dbReference>
<dbReference type="Proteomes" id="UP000000364">
    <property type="component" value="Chromosome"/>
</dbReference>
<dbReference type="KEGG" id="llm:llmg_0421"/>
<reference evidence="7 8" key="1">
    <citation type="journal article" date="2007" name="J. Bacteriol.">
        <title>The complete genome sequence of the lactic acid bacterial paradigm Lactococcus lactis subsp. cremoris MG1363.</title>
        <authorList>
            <person name="Wegmann U."/>
            <person name="O'Connell-Motherway M."/>
            <person name="Zomer A."/>
            <person name="Buist G."/>
            <person name="Shearman C."/>
            <person name="Canchaya C."/>
            <person name="Ventura M."/>
            <person name="Goesmann A."/>
            <person name="Gasson M.J."/>
            <person name="Kuipers O.P."/>
            <person name="van Sinderen D."/>
            <person name="Kok J."/>
        </authorList>
    </citation>
    <scope>NUCLEOTIDE SEQUENCE [LARGE SCALE GENOMIC DNA]</scope>
    <source>
        <strain evidence="7 8">MG1363</strain>
    </source>
</reference>
<dbReference type="AlphaFoldDB" id="A2RID0"/>
<feature type="transmembrane region" description="Helical" evidence="5">
    <location>
        <begin position="43"/>
        <end position="65"/>
    </location>
</feature>
<proteinExistence type="inferred from homology"/>
<dbReference type="InterPro" id="IPR013525">
    <property type="entry name" value="ABC2_TM"/>
</dbReference>
<evidence type="ECO:0000256" key="4">
    <source>
        <dbReference type="ARBA" id="ARBA00023136"/>
    </source>
</evidence>
<keyword evidence="3 5" id="KW-1133">Transmembrane helix</keyword>
<feature type="transmembrane region" description="Helical" evidence="5">
    <location>
        <begin position="152"/>
        <end position="177"/>
    </location>
</feature>
<dbReference type="InterPro" id="IPR051784">
    <property type="entry name" value="Nod_factor_ABC_transporter"/>
</dbReference>
<keyword evidence="4 5" id="KW-0472">Membrane</keyword>
<evidence type="ECO:0000259" key="6">
    <source>
        <dbReference type="PROSITE" id="PS51012"/>
    </source>
</evidence>
<dbReference type="PIRSF" id="PIRSF006648">
    <property type="entry name" value="DrrB"/>
    <property type="match status" value="1"/>
</dbReference>
<dbReference type="OrthoDB" id="670210at2"/>
<keyword evidence="5" id="KW-1003">Cell membrane</keyword>
<dbReference type="eggNOG" id="COG0842">
    <property type="taxonomic scope" value="Bacteria"/>
</dbReference>
<evidence type="ECO:0000256" key="3">
    <source>
        <dbReference type="ARBA" id="ARBA00022989"/>
    </source>
</evidence>
<feature type="transmembrane region" description="Helical" evidence="5">
    <location>
        <begin position="184"/>
        <end position="206"/>
    </location>
</feature>
<evidence type="ECO:0000313" key="7">
    <source>
        <dbReference type="EMBL" id="CAL97025.1"/>
    </source>
</evidence>
<evidence type="ECO:0000256" key="1">
    <source>
        <dbReference type="ARBA" id="ARBA00004141"/>
    </source>
</evidence>
<dbReference type="PANTHER" id="PTHR43229:SF2">
    <property type="entry name" value="NODULATION PROTEIN J"/>
    <property type="match status" value="1"/>
</dbReference>
<gene>
    <name evidence="7" type="primary">drrB</name>
    <name evidence="7" type="ordered locus">llmg_0421</name>
</gene>
<feature type="transmembrane region" description="Helical" evidence="5">
    <location>
        <begin position="127"/>
        <end position="146"/>
    </location>
</feature>
<feature type="transmembrane region" description="Helical" evidence="5">
    <location>
        <begin position="71"/>
        <end position="92"/>
    </location>
</feature>
<dbReference type="PANTHER" id="PTHR43229">
    <property type="entry name" value="NODULATION PROTEIN J"/>
    <property type="match status" value="1"/>
</dbReference>
<comment type="subcellular location">
    <subcellularLocation>
        <location evidence="5">Cell membrane</location>
        <topology evidence="5">Multi-pass membrane protein</topology>
    </subcellularLocation>
    <subcellularLocation>
        <location evidence="1">Membrane</location>
        <topology evidence="1">Multi-pass membrane protein</topology>
    </subcellularLocation>
</comment>
<name>A2RID0_LACLM</name>
<comment type="similarity">
    <text evidence="5">Belongs to the ABC-2 integral membrane protein family.</text>
</comment>
<keyword evidence="5" id="KW-0813">Transport</keyword>
<evidence type="ECO:0000313" key="8">
    <source>
        <dbReference type="Proteomes" id="UP000000364"/>
    </source>
</evidence>
<feature type="domain" description="ABC transmembrane type-2" evidence="6">
    <location>
        <begin position="41"/>
        <end position="269"/>
    </location>
</feature>
<dbReference type="PhylomeDB" id="A2RID0"/>
<evidence type="ECO:0000256" key="2">
    <source>
        <dbReference type="ARBA" id="ARBA00022692"/>
    </source>
</evidence>
<sequence>MDTTVINKNTTTMKTISLKSWLTDIIVMAKRELLKVKHSQEKLFDVTVMPIIMVIVFSQLFGGAIMGNVKAYLPLVVPGILIQTLVMASGAAGTQLREDLDKGATDRFNSLPISRIAPLAGTLISDIIRYIIAAVFALGTGAALGWRASAGFGWLLVAIGRLAIVTTWALSWLFALVGVLAKGAATVTTISSFLTMFLAFLSNAYIPVTSLPKWLKVIAENNPVSHLITAFKEVAYNGNFGHEAWLVLLISLLIVLILAPVTVLTYSKKN</sequence>
<dbReference type="STRING" id="416870.llmg_0421"/>
<accession>A2RID0</accession>